<dbReference type="SMART" id="SM00558">
    <property type="entry name" value="JmjC"/>
    <property type="match status" value="1"/>
</dbReference>
<dbReference type="GO" id="GO:0005634">
    <property type="term" value="C:nucleus"/>
    <property type="evidence" value="ECO:0007669"/>
    <property type="project" value="TreeGrafter"/>
</dbReference>
<evidence type="ECO:0000259" key="3">
    <source>
        <dbReference type="PROSITE" id="PS51184"/>
    </source>
</evidence>
<protein>
    <recommendedName>
        <fullName evidence="6">JmjC domain-containing protein</fullName>
    </recommendedName>
</protein>
<evidence type="ECO:0000256" key="1">
    <source>
        <dbReference type="SAM" id="MobiDB-lite"/>
    </source>
</evidence>
<organism evidence="4 5">
    <name type="scientific">Ramazzottius varieornatus</name>
    <name type="common">Water bear</name>
    <name type="synonym">Tardigrade</name>
    <dbReference type="NCBI Taxonomy" id="947166"/>
    <lineage>
        <taxon>Eukaryota</taxon>
        <taxon>Metazoa</taxon>
        <taxon>Ecdysozoa</taxon>
        <taxon>Tardigrada</taxon>
        <taxon>Eutardigrada</taxon>
        <taxon>Parachela</taxon>
        <taxon>Hypsibioidea</taxon>
        <taxon>Ramazzottiidae</taxon>
        <taxon>Ramazzottius</taxon>
    </lineage>
</organism>
<sequence length="708" mass="78580">MARNGAPSSAATSTPLDFEPYNDPKNPKILTFYPTMVQFKDFEKYILYMETRNAHLGGIAKIVPPKEWKPRKSGSYTDVDDIVISGPIQQDVRQTSNRGAYDVRNQEVESMTVRELRRHALDKNLVYSFAEEMDEIERNFWKQLSINPPIYGADSSGTLFDEDCTVWNIAKLDSKLNAIGMAVPGVNTPYLYFGMWRAFFGWHTEDLDLYSINYIHDGAAKFWYAVAPKDGRRFERLAASLFPANYKQCNSFLRHKSTLISHSVIRSSGIPFDRIMQHEGEIIITFPYAYHAGFNCGLNVAESTNFATERWIEYGKYAAHCKCEPDNVKIDMSIFVEKYQPDLLASWLDGTLRGSHPEDERTTTKRPPTSGPWSDLKKSAALALTAGRMGIMKTSPTKTRSTSPKKKTAVSPDHGPSTVRPMKRASSDLSEPDSNRQKSSKKKPSSSGKRSCGGLKKDLVPCPTSYKPLLPGTPIMTVGPKVFKKEPIDSSSSSTISSSMFPVKTADRLSNLLRQRFGSSSSASSTTSSPTPYRQPTSPFEHVSSPSFLESPSSSSGFCMSISERVSLGLSRRRSPVKAESRNSVEAVPKAKAEPIVEAVPQHKKNRSVGVVPRQLVSVPISLLCDEGPVDLSMPRSMSPPLSRSRHSSPPPIFSNDWFQMYHNIRRQAGSASTSSSSGSPPSTDPRRYSHKGKKERPHGAINGVHII</sequence>
<dbReference type="GO" id="GO:0010468">
    <property type="term" value="P:regulation of gene expression"/>
    <property type="evidence" value="ECO:0007669"/>
    <property type="project" value="TreeGrafter"/>
</dbReference>
<dbReference type="PANTHER" id="PTHR10694:SF7">
    <property type="entry name" value="[HISTONE H3]-TRIMETHYL-L-LYSINE(9) DEMETHYLASE"/>
    <property type="match status" value="1"/>
</dbReference>
<feature type="compositionally biased region" description="Polar residues" evidence="1">
    <location>
        <begin position="1"/>
        <end position="15"/>
    </location>
</feature>
<feature type="region of interest" description="Disordered" evidence="1">
    <location>
        <begin position="1"/>
        <end position="20"/>
    </location>
</feature>
<name>A0A1D1VU81_RAMVA</name>
<evidence type="ECO:0000259" key="2">
    <source>
        <dbReference type="PROSITE" id="PS51183"/>
    </source>
</evidence>
<dbReference type="InterPro" id="IPR003349">
    <property type="entry name" value="JmjN"/>
</dbReference>
<feature type="compositionally biased region" description="Low complexity" evidence="1">
    <location>
        <begin position="669"/>
        <end position="682"/>
    </location>
</feature>
<dbReference type="GO" id="GO:0000785">
    <property type="term" value="C:chromatin"/>
    <property type="evidence" value="ECO:0007669"/>
    <property type="project" value="TreeGrafter"/>
</dbReference>
<dbReference type="GO" id="GO:0051864">
    <property type="term" value="F:histone H3K36 demethylase activity"/>
    <property type="evidence" value="ECO:0007669"/>
    <property type="project" value="TreeGrafter"/>
</dbReference>
<evidence type="ECO:0000313" key="4">
    <source>
        <dbReference type="EMBL" id="GAV03783.1"/>
    </source>
</evidence>
<feature type="domain" description="JmjN" evidence="2">
    <location>
        <begin position="29"/>
        <end position="71"/>
    </location>
</feature>
<dbReference type="PROSITE" id="PS51183">
    <property type="entry name" value="JMJN"/>
    <property type="match status" value="1"/>
</dbReference>
<dbReference type="GO" id="GO:0032454">
    <property type="term" value="F:histone H3K9 demethylase activity"/>
    <property type="evidence" value="ECO:0007669"/>
    <property type="project" value="TreeGrafter"/>
</dbReference>
<dbReference type="EMBL" id="BDGG01000010">
    <property type="protein sequence ID" value="GAV03783.1"/>
    <property type="molecule type" value="Genomic_DNA"/>
</dbReference>
<dbReference type="Gene3D" id="2.60.120.650">
    <property type="entry name" value="Cupin"/>
    <property type="match status" value="1"/>
</dbReference>
<dbReference type="PANTHER" id="PTHR10694">
    <property type="entry name" value="LYSINE-SPECIFIC DEMETHYLASE"/>
    <property type="match status" value="1"/>
</dbReference>
<dbReference type="InterPro" id="IPR003347">
    <property type="entry name" value="JmjC_dom"/>
</dbReference>
<reference evidence="4 5" key="1">
    <citation type="journal article" date="2016" name="Nat. Commun.">
        <title>Extremotolerant tardigrade genome and improved radiotolerance of human cultured cells by tardigrade-unique protein.</title>
        <authorList>
            <person name="Hashimoto T."/>
            <person name="Horikawa D.D."/>
            <person name="Saito Y."/>
            <person name="Kuwahara H."/>
            <person name="Kozuka-Hata H."/>
            <person name="Shin-I T."/>
            <person name="Minakuchi Y."/>
            <person name="Ohishi K."/>
            <person name="Motoyama A."/>
            <person name="Aizu T."/>
            <person name="Enomoto A."/>
            <person name="Kondo K."/>
            <person name="Tanaka S."/>
            <person name="Hara Y."/>
            <person name="Koshikawa S."/>
            <person name="Sagara H."/>
            <person name="Miura T."/>
            <person name="Yokobori S."/>
            <person name="Miyagawa K."/>
            <person name="Suzuki Y."/>
            <person name="Kubo T."/>
            <person name="Oyama M."/>
            <person name="Kohara Y."/>
            <person name="Fujiyama A."/>
            <person name="Arakawa K."/>
            <person name="Katayama T."/>
            <person name="Toyoda A."/>
            <person name="Kunieda T."/>
        </authorList>
    </citation>
    <scope>NUCLEOTIDE SEQUENCE [LARGE SCALE GENOMIC DNA]</scope>
    <source>
        <strain evidence="4 5">YOKOZUNA-1</strain>
    </source>
</reference>
<feature type="region of interest" description="Disordered" evidence="1">
    <location>
        <begin position="665"/>
        <end position="708"/>
    </location>
</feature>
<dbReference type="STRING" id="947166.A0A1D1VU81"/>
<evidence type="ECO:0008006" key="6">
    <source>
        <dbReference type="Google" id="ProtNLM"/>
    </source>
</evidence>
<comment type="caution">
    <text evidence="4">The sequence shown here is derived from an EMBL/GenBank/DDBJ whole genome shotgun (WGS) entry which is preliminary data.</text>
</comment>
<dbReference type="Pfam" id="PF02375">
    <property type="entry name" value="JmjN"/>
    <property type="match status" value="1"/>
</dbReference>
<proteinExistence type="predicted"/>
<feature type="compositionally biased region" description="Low complexity" evidence="1">
    <location>
        <begin position="519"/>
        <end position="556"/>
    </location>
</feature>
<dbReference type="SMART" id="SM00545">
    <property type="entry name" value="JmjN"/>
    <property type="match status" value="1"/>
</dbReference>
<gene>
    <name evidence="4" type="primary">RvY_14163-1</name>
    <name evidence="4" type="synonym">RvY_14163.1</name>
    <name evidence="4" type="ORF">RvY_14163</name>
</gene>
<feature type="region of interest" description="Disordered" evidence="1">
    <location>
        <begin position="354"/>
        <end position="458"/>
    </location>
</feature>
<dbReference type="PROSITE" id="PS51184">
    <property type="entry name" value="JMJC"/>
    <property type="match status" value="1"/>
</dbReference>
<keyword evidence="5" id="KW-1185">Reference proteome</keyword>
<dbReference type="AlphaFoldDB" id="A0A1D1VU81"/>
<dbReference type="SUPFAM" id="SSF51197">
    <property type="entry name" value="Clavaminate synthase-like"/>
    <property type="match status" value="1"/>
</dbReference>
<evidence type="ECO:0000313" key="5">
    <source>
        <dbReference type="Proteomes" id="UP000186922"/>
    </source>
</evidence>
<dbReference type="OrthoDB" id="9547406at2759"/>
<dbReference type="Pfam" id="PF02373">
    <property type="entry name" value="JmjC"/>
    <property type="match status" value="1"/>
</dbReference>
<dbReference type="Proteomes" id="UP000186922">
    <property type="component" value="Unassembled WGS sequence"/>
</dbReference>
<accession>A0A1D1VU81</accession>
<feature type="region of interest" description="Disordered" evidence="1">
    <location>
        <begin position="517"/>
        <end position="556"/>
    </location>
</feature>
<feature type="domain" description="JmjC" evidence="3">
    <location>
        <begin position="155"/>
        <end position="323"/>
    </location>
</feature>
<feature type="compositionally biased region" description="Low complexity" evidence="1">
    <location>
        <begin position="393"/>
        <end position="402"/>
    </location>
</feature>